<reference evidence="1 2" key="1">
    <citation type="submission" date="2017-01" db="EMBL/GenBank/DDBJ databases">
        <authorList>
            <person name="Mah S.A."/>
            <person name="Swanson W.J."/>
            <person name="Moy G.W."/>
            <person name="Vacquier V.D."/>
        </authorList>
    </citation>
    <scope>NUCLEOTIDE SEQUENCE [LARGE SCALE GENOMIC DNA]</scope>
    <source>
        <strain evidence="1 2">ATCC 29606</strain>
    </source>
</reference>
<evidence type="ECO:0000313" key="2">
    <source>
        <dbReference type="Proteomes" id="UP000186079"/>
    </source>
</evidence>
<proteinExistence type="predicted"/>
<protein>
    <submittedName>
        <fullName evidence="1">Putative lipoprotein</fullName>
    </submittedName>
</protein>
<organism evidence="1 2">
    <name type="scientific">Pseudomonas flexibilis</name>
    <dbReference type="NCBI Taxonomy" id="706570"/>
    <lineage>
        <taxon>Bacteria</taxon>
        <taxon>Pseudomonadati</taxon>
        <taxon>Pseudomonadota</taxon>
        <taxon>Gammaproteobacteria</taxon>
        <taxon>Pseudomonadales</taxon>
        <taxon>Pseudomonadaceae</taxon>
        <taxon>Pseudomonas</taxon>
    </lineage>
</organism>
<dbReference type="PROSITE" id="PS51257">
    <property type="entry name" value="PROKAR_LIPOPROTEIN"/>
    <property type="match status" value="1"/>
</dbReference>
<dbReference type="Proteomes" id="UP000186079">
    <property type="component" value="Unassembled WGS sequence"/>
</dbReference>
<accession>A0A1N6TMC0</accession>
<gene>
    <name evidence="1" type="ORF">SAMN05421672_107137</name>
</gene>
<dbReference type="RefSeq" id="WP_407681073.1">
    <property type="nucleotide sequence ID" value="NZ_FMUP01000001.1"/>
</dbReference>
<keyword evidence="1" id="KW-0449">Lipoprotein</keyword>
<evidence type="ECO:0000313" key="1">
    <source>
        <dbReference type="EMBL" id="SIQ54485.1"/>
    </source>
</evidence>
<name>A0A1N6TMC0_9PSED</name>
<dbReference type="EMBL" id="FTMC01000007">
    <property type="protein sequence ID" value="SIQ54485.1"/>
    <property type="molecule type" value="Genomic_DNA"/>
</dbReference>
<dbReference type="AlphaFoldDB" id="A0A1N6TMC0"/>
<sequence>MPRLRVLCYGLLPLLLGCQSLSGESEDFVPVQRLMGELSVDQGRLRLQPCGGGRQLDVQDAGSLGLLREAEQMLGGSAGRLFADLAGNDLGDKLQATRLYRLQAEGQGCQDADFGRLIARASGNEPFWSVSISAKGLILQRPGEEPLAVPYLEEQLPEGRLYFSSEANGHSLSLWLAPQRCQDDMSGALRHLSAELRLDGQRLTGCAYLGGARQ</sequence>